<name>A0AAY4AX04_9TELE</name>
<evidence type="ECO:0000313" key="14">
    <source>
        <dbReference type="Proteomes" id="UP000694580"/>
    </source>
</evidence>
<feature type="domain" description="Cytosolic endo-beta-N-acetylglucosaminidase TIM barrel" evidence="11">
    <location>
        <begin position="102"/>
        <end position="380"/>
    </location>
</feature>
<dbReference type="Proteomes" id="UP000694580">
    <property type="component" value="Chromosome 7"/>
</dbReference>
<evidence type="ECO:0000256" key="8">
    <source>
        <dbReference type="ARBA" id="ARBA00054935"/>
    </source>
</evidence>
<evidence type="ECO:0000256" key="5">
    <source>
        <dbReference type="ARBA" id="ARBA00022801"/>
    </source>
</evidence>
<evidence type="ECO:0000259" key="12">
    <source>
        <dbReference type="Pfam" id="PF25529"/>
    </source>
</evidence>
<accession>A0AAY4AX04</accession>
<keyword evidence="5" id="KW-0378">Hydrolase</keyword>
<protein>
    <recommendedName>
        <fullName evidence="9">Cytosolic endo-beta-N-acetylglucosaminidase</fullName>
        <ecNumber evidence="3">3.2.1.96</ecNumber>
    </recommendedName>
</protein>
<evidence type="ECO:0000256" key="4">
    <source>
        <dbReference type="ARBA" id="ARBA00022490"/>
    </source>
</evidence>
<dbReference type="PANTHER" id="PTHR13246:SF1">
    <property type="entry name" value="CYTOSOLIC ENDO-BETA-N-ACETYLGLUCOSAMINIDASE"/>
    <property type="match status" value="1"/>
</dbReference>
<evidence type="ECO:0000256" key="3">
    <source>
        <dbReference type="ARBA" id="ARBA00012566"/>
    </source>
</evidence>
<evidence type="ECO:0000256" key="10">
    <source>
        <dbReference type="SAM" id="MobiDB-lite"/>
    </source>
</evidence>
<dbReference type="CDD" id="cd06547">
    <property type="entry name" value="GH85_ENGase"/>
    <property type="match status" value="1"/>
</dbReference>
<gene>
    <name evidence="13" type="primary">ENGASE</name>
</gene>
<dbReference type="InterPro" id="IPR032979">
    <property type="entry name" value="ENGase"/>
</dbReference>
<dbReference type="GO" id="GO:0033925">
    <property type="term" value="F:mannosyl-glycoprotein endo-beta-N-acetylglucosaminidase activity"/>
    <property type="evidence" value="ECO:0007669"/>
    <property type="project" value="UniProtKB-EC"/>
</dbReference>
<evidence type="ECO:0000256" key="9">
    <source>
        <dbReference type="ARBA" id="ARBA00072457"/>
    </source>
</evidence>
<dbReference type="AlphaFoldDB" id="A0AAY4AX04"/>
<organism evidence="13 14">
    <name type="scientific">Denticeps clupeoides</name>
    <name type="common">denticle herring</name>
    <dbReference type="NCBI Taxonomy" id="299321"/>
    <lineage>
        <taxon>Eukaryota</taxon>
        <taxon>Metazoa</taxon>
        <taxon>Chordata</taxon>
        <taxon>Craniata</taxon>
        <taxon>Vertebrata</taxon>
        <taxon>Euteleostomi</taxon>
        <taxon>Actinopterygii</taxon>
        <taxon>Neopterygii</taxon>
        <taxon>Teleostei</taxon>
        <taxon>Clupei</taxon>
        <taxon>Clupeiformes</taxon>
        <taxon>Denticipitoidei</taxon>
        <taxon>Denticipitidae</taxon>
        <taxon>Denticeps</taxon>
    </lineage>
</organism>
<dbReference type="FunFam" id="3.20.20.80:FF:000043">
    <property type="entry name" value="cytosolic endo-beta-N-acetylglucosaminidase"/>
    <property type="match status" value="1"/>
</dbReference>
<comment type="similarity">
    <text evidence="2">Belongs to the glycosyl hydrolase 85 family.</text>
</comment>
<keyword evidence="4" id="KW-0963">Cytoplasm</keyword>
<feature type="compositionally biased region" description="Polar residues" evidence="10">
    <location>
        <begin position="11"/>
        <end position="23"/>
    </location>
</feature>
<evidence type="ECO:0000259" key="11">
    <source>
        <dbReference type="Pfam" id="PF03644"/>
    </source>
</evidence>
<comment type="function">
    <text evidence="8">Endoglycosidase that releases N-glycans from glycoproteins by cleaving the beta-1,4-glycosidic bond in the N,N'-diacetylchitobiose core. Involved in the processing of free oligosaccharides in the cytosol.</text>
</comment>
<evidence type="ECO:0000256" key="2">
    <source>
        <dbReference type="ARBA" id="ARBA00007849"/>
    </source>
</evidence>
<dbReference type="InterPro" id="IPR057882">
    <property type="entry name" value="ENGase_C"/>
</dbReference>
<dbReference type="GeneTree" id="ENSGT00390000018512"/>
<dbReference type="PANTHER" id="PTHR13246">
    <property type="entry name" value="ENDO BETA N-ACETYLGLUCOSAMINIDASE"/>
    <property type="match status" value="1"/>
</dbReference>
<evidence type="ECO:0000256" key="6">
    <source>
        <dbReference type="ARBA" id="ARBA00023295"/>
    </source>
</evidence>
<comment type="subcellular location">
    <subcellularLocation>
        <location evidence="1">Cytoplasm</location>
        <location evidence="1">Cytosol</location>
    </subcellularLocation>
</comment>
<evidence type="ECO:0000256" key="1">
    <source>
        <dbReference type="ARBA" id="ARBA00004514"/>
    </source>
</evidence>
<feature type="domain" description="Cytosolic endo-beta-N-acetylglucosaminidase C-terminal" evidence="12">
    <location>
        <begin position="568"/>
        <end position="685"/>
    </location>
</feature>
<dbReference type="Gene3D" id="2.60.120.260">
    <property type="entry name" value="Galactose-binding domain-like"/>
    <property type="match status" value="1"/>
</dbReference>
<comment type="catalytic activity">
    <reaction evidence="7">
        <text>an N(4)-(oligosaccharide-(1-&gt;3)-[oligosaccharide-(1-&gt;6)]-beta-D-Man-(1-&gt;4)-beta-D-GlcNAc-(1-&gt;4)-alpha-D-GlcNAc)-L-asparaginyl-[protein] + H2O = an oligosaccharide-(1-&gt;3)-[oligosaccharide-(1-&gt;6)]-beta-D-Man-(1-&gt;4)-D-GlcNAc + N(4)-(N-acetyl-beta-D-glucosaminyl)-L-asparaginyl-[protein]</text>
        <dbReference type="Rhea" id="RHEA:73067"/>
        <dbReference type="Rhea" id="RHEA-COMP:12603"/>
        <dbReference type="Rhea" id="RHEA-COMP:18176"/>
        <dbReference type="ChEBI" id="CHEBI:15377"/>
        <dbReference type="ChEBI" id="CHEBI:132248"/>
        <dbReference type="ChEBI" id="CHEBI:192714"/>
        <dbReference type="ChEBI" id="CHEBI:192715"/>
        <dbReference type="EC" id="3.2.1.96"/>
    </reaction>
</comment>
<keyword evidence="14" id="KW-1185">Reference proteome</keyword>
<dbReference type="EC" id="3.2.1.96" evidence="3"/>
<dbReference type="GO" id="GO:0005829">
    <property type="term" value="C:cytosol"/>
    <property type="evidence" value="ECO:0007669"/>
    <property type="project" value="UniProtKB-SubCell"/>
</dbReference>
<dbReference type="Pfam" id="PF25529">
    <property type="entry name" value="Ig_ENGASE1_C"/>
    <property type="match status" value="1"/>
</dbReference>
<evidence type="ECO:0000313" key="13">
    <source>
        <dbReference type="Ensembl" id="ENSDCDP00010012905.1"/>
    </source>
</evidence>
<feature type="region of interest" description="Disordered" evidence="10">
    <location>
        <begin position="1"/>
        <end position="49"/>
    </location>
</feature>
<reference evidence="13 14" key="1">
    <citation type="submission" date="2020-06" db="EMBL/GenBank/DDBJ databases">
        <authorList>
            <consortium name="Wellcome Sanger Institute Data Sharing"/>
        </authorList>
    </citation>
    <scope>NUCLEOTIDE SEQUENCE [LARGE SCALE GENOMIC DNA]</scope>
</reference>
<dbReference type="Ensembl" id="ENSDCDT00010013607.1">
    <property type="protein sequence ID" value="ENSDCDP00010012905.1"/>
    <property type="gene ID" value="ENSDCDG00010005883.1"/>
</dbReference>
<reference evidence="13" key="3">
    <citation type="submission" date="2025-09" db="UniProtKB">
        <authorList>
            <consortium name="Ensembl"/>
        </authorList>
    </citation>
    <scope>IDENTIFICATION</scope>
</reference>
<dbReference type="Gene3D" id="3.20.20.80">
    <property type="entry name" value="Glycosidases"/>
    <property type="match status" value="1"/>
</dbReference>
<dbReference type="InterPro" id="IPR005201">
    <property type="entry name" value="TIM_ENGase"/>
</dbReference>
<dbReference type="Pfam" id="PF03644">
    <property type="entry name" value="Glyco_hydro_85"/>
    <property type="match status" value="1"/>
</dbReference>
<proteinExistence type="inferred from homology"/>
<evidence type="ECO:0000256" key="7">
    <source>
        <dbReference type="ARBA" id="ARBA00034414"/>
    </source>
</evidence>
<reference evidence="13" key="2">
    <citation type="submission" date="2025-08" db="UniProtKB">
        <authorList>
            <consortium name="Ensembl"/>
        </authorList>
    </citation>
    <scope>IDENTIFICATION</scope>
</reference>
<sequence length="695" mass="78118">MGGKKHECDSGFQSNVDDPTDLTSEQHETVQFGPSTLPAKHYDPDTTEPISSNLQSLDELLSWKRSEASPFNVATVPLANRQPSYAASQKRTLVCHDMMGGYLDDRFIQGAEVETPYAFYHWDYIDIFNYFSHNMVTIPPVCWTNTAHKHGVLSLGTFITEWTDGAKMCEKFLADKESYCAVADKLVEMSDCYGFDGWLINIENVLSETAVKNMPPFLHYLTDCMHKRVTGSVVIWYDSVLQDGKLKWQNELNDHNRVFFEACDGLFTNYNWTESSLEFMKVYSAAQGRLADVFVGVDVFARGEVVAGKFETNKALSLIRKHGFSTALFAPGWVYECHDKTAFRMNQDKFWGLLSEHLFIHRPFFLLPVVSSFCLGFGKNLFQKGQVIMERNWFNLNAQELQPHYYTETLENQGWIRTQGCPEDAWSGGSSLLIEGVIPSTLSKVCARIFSLHVPLATRTFVSFIYKVSDGVSLSLELKLADAALCTHSNTEDASVLSTRLLPACTENHDLLNSAEQVISVWCFQLELSGCALRDICVNVTRDGGEQATPFKCRIGEIMVLDAESLLVSPVSVQSVHVDDIVWQKAVGSDSGNIMKLHLNATIKWCYPAQLIRHFCIHWRRLRGPDPRVPPGQLALVGRSYSNLFRVVDLVVPDAPALIELAVEPVTREGFRVPEANWGRHVISYIEGDHSVGAE</sequence>
<keyword evidence="6" id="KW-0326">Glycosidase</keyword>